<dbReference type="RefSeq" id="YP_009213650.1">
    <property type="nucleotide sequence ID" value="NC_028955.1"/>
</dbReference>
<reference evidence="3" key="1">
    <citation type="submission" date="2014-08" db="EMBL/GenBank/DDBJ databases">
        <authorList>
            <person name="Edwards T."/>
        </authorList>
    </citation>
    <scope>NUCLEOTIDE SEQUENCE [LARGE SCALE GENOMIC DNA]</scope>
</reference>
<sequence>MKTNLKLSKQRHQVKSRWYYIFWGSATLSVFIGQMYVGTGYRQMSKSFNRLLDEPITIIEEKFELESPMIVPDSYRSLY</sequence>
<dbReference type="OrthoDB" id="28322at10239"/>
<evidence type="ECO:0000313" key="2">
    <source>
        <dbReference type="EMBL" id="AIR93475.1"/>
    </source>
</evidence>
<proteinExistence type="predicted"/>
<organism evidence="2 3">
    <name type="scientific">Prochlorococcus phage P-TIM68</name>
    <dbReference type="NCBI Taxonomy" id="1542477"/>
    <lineage>
        <taxon>Viruses</taxon>
        <taxon>Duplodnaviria</taxon>
        <taxon>Heunggongvirae</taxon>
        <taxon>Uroviricota</taxon>
        <taxon>Caudoviricetes</taxon>
        <taxon>Pantevenvirales</taxon>
        <taxon>Kyanoviridae</taxon>
        <taxon>Haifavirus</taxon>
        <taxon>Haifavirus tim68</taxon>
    </lineage>
</organism>
<dbReference type="GeneID" id="26640194"/>
<protein>
    <submittedName>
        <fullName evidence="2">Uncharacterized protein</fullName>
    </submittedName>
</protein>
<keyword evidence="3" id="KW-1185">Reference proteome</keyword>
<keyword evidence="1" id="KW-0812">Transmembrane</keyword>
<accession>A0A0K0KVJ1</accession>
<dbReference type="Proteomes" id="UP000207741">
    <property type="component" value="Segment"/>
</dbReference>
<dbReference type="EMBL" id="KM359505">
    <property type="protein sequence ID" value="AIR93475.1"/>
    <property type="molecule type" value="Genomic_DNA"/>
</dbReference>
<name>A0A0K0KVJ1_9CAUD</name>
<evidence type="ECO:0000313" key="3">
    <source>
        <dbReference type="Proteomes" id="UP000207741"/>
    </source>
</evidence>
<feature type="transmembrane region" description="Helical" evidence="1">
    <location>
        <begin position="20"/>
        <end position="41"/>
    </location>
</feature>
<evidence type="ECO:0000256" key="1">
    <source>
        <dbReference type="SAM" id="Phobius"/>
    </source>
</evidence>
<keyword evidence="1" id="KW-1133">Transmembrane helix</keyword>
<dbReference type="KEGG" id="vg:26640194"/>
<keyword evidence="1" id="KW-0472">Membrane</keyword>